<feature type="transmembrane region" description="Helical" evidence="1">
    <location>
        <begin position="522"/>
        <end position="542"/>
    </location>
</feature>
<feature type="transmembrane region" description="Helical" evidence="1">
    <location>
        <begin position="341"/>
        <end position="361"/>
    </location>
</feature>
<reference evidence="4" key="1">
    <citation type="submission" date="2025-08" db="UniProtKB">
        <authorList>
            <consortium name="RefSeq"/>
        </authorList>
    </citation>
    <scope>IDENTIFICATION</scope>
    <source>
        <tissue evidence="4">Thorax and Abdomen</tissue>
    </source>
</reference>
<evidence type="ECO:0000313" key="3">
    <source>
        <dbReference type="Proteomes" id="UP000829291"/>
    </source>
</evidence>
<accession>A0ABM3FSI5</accession>
<dbReference type="RefSeq" id="XP_046590972.1">
    <property type="nucleotide sequence ID" value="XM_046735016.1"/>
</dbReference>
<feature type="domain" description="Nose resistant-to-fluoxetine protein N-terminal" evidence="2">
    <location>
        <begin position="1"/>
        <end position="127"/>
    </location>
</feature>
<organism evidence="3 4">
    <name type="scientific">Neodiprion lecontei</name>
    <name type="common">Redheaded pine sawfly</name>
    <dbReference type="NCBI Taxonomy" id="441921"/>
    <lineage>
        <taxon>Eukaryota</taxon>
        <taxon>Metazoa</taxon>
        <taxon>Ecdysozoa</taxon>
        <taxon>Arthropoda</taxon>
        <taxon>Hexapoda</taxon>
        <taxon>Insecta</taxon>
        <taxon>Pterygota</taxon>
        <taxon>Neoptera</taxon>
        <taxon>Endopterygota</taxon>
        <taxon>Hymenoptera</taxon>
        <taxon>Tenthredinoidea</taxon>
        <taxon>Diprionidae</taxon>
        <taxon>Diprioninae</taxon>
        <taxon>Neodiprion</taxon>
    </lineage>
</organism>
<keyword evidence="1" id="KW-1133">Transmembrane helix</keyword>
<feature type="transmembrane region" description="Helical" evidence="1">
    <location>
        <begin position="150"/>
        <end position="170"/>
    </location>
</feature>
<dbReference type="GeneID" id="107218036"/>
<feature type="transmembrane region" description="Helical" evidence="1">
    <location>
        <begin position="492"/>
        <end position="510"/>
    </location>
</feature>
<feature type="transmembrane region" description="Helical" evidence="1">
    <location>
        <begin position="455"/>
        <end position="472"/>
    </location>
</feature>
<dbReference type="InterPro" id="IPR006621">
    <property type="entry name" value="Nose-resist-to-fluoxetine_N"/>
</dbReference>
<dbReference type="Proteomes" id="UP000829291">
    <property type="component" value="Chromosome 3"/>
</dbReference>
<sequence>MALVKYFRGVLNGDNWALKMMDADGRHTWGLFWGSRYWVGSPDLCREMNREVKDTVGLFESDRKEHLAAPPFGVDVNSVNLRLDILKPGLNGTRDVTLGLCLPDHCTVDDVSILLNFAVNTSAKNVHRKIVLSHVRNLSDGYTLWSDHTFYIILITSSFVLVFVVFGTIYDAALRYQVLRTDQQKRKDSNVIVEMKSLRPSEDLDDAITISKLWSVKSHNGSLDLVNQRDVPRPLSEALLSFSILLNISKLASWEVGDDTLAPIHGLRLISLFWVILVHTCLLANEISDNIMFRTKAESDFLYQTISNGTYAVDTFFFMSGCLVSFLYFRTIAKQRMRELQITKGFIGQFLQFLGMMWYRYFRLTPPYLLVIGFVQISMKWYHAHSVIELPALDHDTCEKFWWRNALYVNTYFPMEDRCMVWSWYLANDTQFYTVGIIILIVAASFLYVGAALGVLFLVGSWIITAIVTLNTEHVPTIEEPFAHYESLYDKPWTRIGPYLIGMATGWFLFKTKCQIKMNMVTVAFGWTISLATMLSIVYGLYGNTFGPVLSIMYTTLSHSGWALSVAWVLVACVTRHGGIINSFLSWKYLYPLSRLTYCAYLVHPALMRSMILRGESSLHLTQGLVAMLFFGVTVASYMVSIVLSLLFEAPMVSLLRIVHPMRRWKND</sequence>
<evidence type="ECO:0000259" key="2">
    <source>
        <dbReference type="SMART" id="SM00703"/>
    </source>
</evidence>
<dbReference type="InterPro" id="IPR052728">
    <property type="entry name" value="O2_lipid_transport_reg"/>
</dbReference>
<evidence type="ECO:0000256" key="1">
    <source>
        <dbReference type="SAM" id="Phobius"/>
    </source>
</evidence>
<dbReference type="InterPro" id="IPR002656">
    <property type="entry name" value="Acyl_transf_3_dom"/>
</dbReference>
<evidence type="ECO:0000313" key="4">
    <source>
        <dbReference type="RefSeq" id="XP_046590972.1"/>
    </source>
</evidence>
<name>A0ABM3FSI5_NEOLC</name>
<dbReference type="Pfam" id="PF20146">
    <property type="entry name" value="NRF"/>
    <property type="match status" value="1"/>
</dbReference>
<dbReference type="SMART" id="SM00703">
    <property type="entry name" value="NRF"/>
    <property type="match status" value="1"/>
</dbReference>
<keyword evidence="3" id="KW-1185">Reference proteome</keyword>
<dbReference type="PANTHER" id="PTHR11161">
    <property type="entry name" value="O-ACYLTRANSFERASE"/>
    <property type="match status" value="1"/>
</dbReference>
<gene>
    <name evidence="4" type="primary">LOC107218036</name>
</gene>
<keyword evidence="1" id="KW-0472">Membrane</keyword>
<feature type="transmembrane region" description="Helical" evidence="1">
    <location>
        <begin position="430"/>
        <end position="448"/>
    </location>
</feature>
<feature type="transmembrane region" description="Helical" evidence="1">
    <location>
        <begin position="308"/>
        <end position="329"/>
    </location>
</feature>
<dbReference type="PANTHER" id="PTHR11161:SF72">
    <property type="entry name" value="FI21449P1"/>
    <property type="match status" value="1"/>
</dbReference>
<protein>
    <submittedName>
        <fullName evidence="4">Nose resistant to fluoxetine protein 6-like</fullName>
    </submittedName>
</protein>
<feature type="transmembrane region" description="Helical" evidence="1">
    <location>
        <begin position="625"/>
        <end position="648"/>
    </location>
</feature>
<keyword evidence="1" id="KW-0812">Transmembrane</keyword>
<proteinExistence type="predicted"/>
<feature type="transmembrane region" description="Helical" evidence="1">
    <location>
        <begin position="269"/>
        <end position="288"/>
    </location>
</feature>
<dbReference type="Pfam" id="PF01757">
    <property type="entry name" value="Acyl_transf_3"/>
    <property type="match status" value="1"/>
</dbReference>